<evidence type="ECO:0000313" key="2">
    <source>
        <dbReference type="EMBL" id="MBX34385.1"/>
    </source>
</evidence>
<accession>A0A2P2MVX2</accession>
<protein>
    <submittedName>
        <fullName evidence="2">Uncharacterized protein</fullName>
    </submittedName>
</protein>
<proteinExistence type="predicted"/>
<feature type="transmembrane region" description="Helical" evidence="1">
    <location>
        <begin position="27"/>
        <end position="50"/>
    </location>
</feature>
<sequence length="57" mass="6473">MPMAASDTASLYAVLWPSSLSPRRRGVSFLSASFFFCFRFFCAFSFFFVYSVNFGSN</sequence>
<evidence type="ECO:0000256" key="1">
    <source>
        <dbReference type="SAM" id="Phobius"/>
    </source>
</evidence>
<dbReference type="AlphaFoldDB" id="A0A2P2MVX2"/>
<keyword evidence="1" id="KW-1133">Transmembrane helix</keyword>
<keyword evidence="1" id="KW-0472">Membrane</keyword>
<organism evidence="2">
    <name type="scientific">Rhizophora mucronata</name>
    <name type="common">Asiatic mangrove</name>
    <dbReference type="NCBI Taxonomy" id="61149"/>
    <lineage>
        <taxon>Eukaryota</taxon>
        <taxon>Viridiplantae</taxon>
        <taxon>Streptophyta</taxon>
        <taxon>Embryophyta</taxon>
        <taxon>Tracheophyta</taxon>
        <taxon>Spermatophyta</taxon>
        <taxon>Magnoliopsida</taxon>
        <taxon>eudicotyledons</taxon>
        <taxon>Gunneridae</taxon>
        <taxon>Pentapetalae</taxon>
        <taxon>rosids</taxon>
        <taxon>fabids</taxon>
        <taxon>Malpighiales</taxon>
        <taxon>Rhizophoraceae</taxon>
        <taxon>Rhizophora</taxon>
    </lineage>
</organism>
<reference evidence="2" key="1">
    <citation type="submission" date="2018-02" db="EMBL/GenBank/DDBJ databases">
        <title>Rhizophora mucronata_Transcriptome.</title>
        <authorList>
            <person name="Meera S.P."/>
            <person name="Sreeshan A."/>
            <person name="Augustine A."/>
        </authorList>
    </citation>
    <scope>NUCLEOTIDE SEQUENCE</scope>
    <source>
        <tissue evidence="2">Leaf</tissue>
    </source>
</reference>
<name>A0A2P2MVX2_RHIMU</name>
<keyword evidence="1" id="KW-0812">Transmembrane</keyword>
<dbReference type="EMBL" id="GGEC01053901">
    <property type="protein sequence ID" value="MBX34385.1"/>
    <property type="molecule type" value="Transcribed_RNA"/>
</dbReference>